<proteinExistence type="predicted"/>
<sequence length="319" mass="34083">MTDSAPFALVEAVPLAHALAIGVARREAVRALVVKGPSASLHGLRPERLSADADVLISPDGFAAYIGALGRCGWHERPIGDAPGPKASHSIALIHDGWPCDIDAHVQFPGFLAPVQAVFDELWSRREPLILAGLEVDTVDRAGAFLVAALHALRTPAQTARHEAEVRGLVSRVIPALDAAARADIVALAIATGAIDTARPVLARLGTSLPAPMPHGRDAALDAWRARVGGRGEMLAQWLPIVSRARWRDRPGLVARMIWPTDASFRKSHPETPLGRAASVRGRLVRVGRGFRATPRVLWGRILARSGVTDGSLLNEDPR</sequence>
<reference evidence="1" key="1">
    <citation type="submission" date="2023-06" db="EMBL/GenBank/DDBJ databases">
        <title>Sysu t00192.</title>
        <authorList>
            <person name="Gao L."/>
            <person name="Fang B.-Z."/>
            <person name="Li W.-J."/>
        </authorList>
    </citation>
    <scope>NUCLEOTIDE SEQUENCE</scope>
    <source>
        <strain evidence="1">SYSU T00192</strain>
    </source>
</reference>
<dbReference type="EMBL" id="JAUHPW010000004">
    <property type="protein sequence ID" value="MDN4475435.1"/>
    <property type="molecule type" value="Genomic_DNA"/>
</dbReference>
<keyword evidence="2" id="KW-1185">Reference proteome</keyword>
<accession>A0ABT8G8G8</accession>
<evidence type="ECO:0008006" key="3">
    <source>
        <dbReference type="Google" id="ProtNLM"/>
    </source>
</evidence>
<dbReference type="Proteomes" id="UP001172728">
    <property type="component" value="Unassembled WGS sequence"/>
</dbReference>
<organism evidence="1 2">
    <name type="scientific">Demequina litoralis</name>
    <dbReference type="NCBI Taxonomy" id="3051660"/>
    <lineage>
        <taxon>Bacteria</taxon>
        <taxon>Bacillati</taxon>
        <taxon>Actinomycetota</taxon>
        <taxon>Actinomycetes</taxon>
        <taxon>Micrococcales</taxon>
        <taxon>Demequinaceae</taxon>
        <taxon>Demequina</taxon>
    </lineage>
</organism>
<dbReference type="RefSeq" id="WP_301132259.1">
    <property type="nucleotide sequence ID" value="NZ_JAUHPW010000004.1"/>
</dbReference>
<gene>
    <name evidence="1" type="ORF">QQX09_06160</name>
</gene>
<comment type="caution">
    <text evidence="1">The sequence shown here is derived from an EMBL/GenBank/DDBJ whole genome shotgun (WGS) entry which is preliminary data.</text>
</comment>
<name>A0ABT8G8G8_9MICO</name>
<evidence type="ECO:0000313" key="1">
    <source>
        <dbReference type="EMBL" id="MDN4475435.1"/>
    </source>
</evidence>
<evidence type="ECO:0000313" key="2">
    <source>
        <dbReference type="Proteomes" id="UP001172728"/>
    </source>
</evidence>
<protein>
    <recommendedName>
        <fullName evidence="3">Nucleotidyltransferase family protein</fullName>
    </recommendedName>
</protein>